<sequence>MSFSSSRISTSEFLLLRKGFGFPPMPWPSVVSLTFDVVELVFISSSFFNISSIVVNFPSNLSLLEVDGNYYLWEQKRGLLVWTEEEDHLSTVGSLLFRSTAVIDLDIPFDHPGSNLTPWAEPQPSDLRCDKEKGKGEVGTDEAKDDEDDTADSTHHLLEQLSQKDEQIQRMEKKLEEMMSLISMMQGNNPPVPETLVRSSPNESEPLRARNPIQVDSVACDREKYKAPIIDPKEVQVDQALPVPKKEQKNEAELSSDKLVISTNCEHMSLKPLTLYDFYFVPPGTKKEMKMDYAYIMFVSANEYTEQNPNNNENNSQIVNANKVNEQFQYYYDSDSPILIIEETDSDEDRVQVTREDNSDLSTMERLKRYVENITLTPLSHNDVKRLEVKAYLPLNPETKANNFIPYTSKPPETDVTLTDPFMDDIIDLPYDWYSNAANRFAKQALSYPGLPGGVGLGYPRASSWSELQFLLGRVEDKKECWVQVYYAAVFQSWRNQNDIKHGKRHCSLTILASNVLAVLTLRCRYGHRPGRSVQINEDRPEHSPECTTGRLKISLIVQADLTIVLADQFNSEENRPDNSPEYGLADIDRPEVA</sequence>
<feature type="region of interest" description="Disordered" evidence="2">
    <location>
        <begin position="572"/>
        <end position="594"/>
    </location>
</feature>
<proteinExistence type="predicted"/>
<reference evidence="3 4" key="1">
    <citation type="journal article" date="2016" name="Sci. Rep.">
        <title>The Dendrobium catenatum Lindl. genome sequence provides insights into polysaccharide synthase, floral development and adaptive evolution.</title>
        <authorList>
            <person name="Zhang G.Q."/>
            <person name="Xu Q."/>
            <person name="Bian C."/>
            <person name="Tsai W.C."/>
            <person name="Yeh C.M."/>
            <person name="Liu K.W."/>
            <person name="Yoshida K."/>
            <person name="Zhang L.S."/>
            <person name="Chang S.B."/>
            <person name="Chen F."/>
            <person name="Shi Y."/>
            <person name="Su Y.Y."/>
            <person name="Zhang Y.Q."/>
            <person name="Chen L.J."/>
            <person name="Yin Y."/>
            <person name="Lin M."/>
            <person name="Huang H."/>
            <person name="Deng H."/>
            <person name="Wang Z.W."/>
            <person name="Zhu S.L."/>
            <person name="Zhao X."/>
            <person name="Deng C."/>
            <person name="Niu S.C."/>
            <person name="Huang J."/>
            <person name="Wang M."/>
            <person name="Liu G.H."/>
            <person name="Yang H.J."/>
            <person name="Xiao X.J."/>
            <person name="Hsiao Y.Y."/>
            <person name="Wu W.L."/>
            <person name="Chen Y.Y."/>
            <person name="Mitsuda N."/>
            <person name="Ohme-Takagi M."/>
            <person name="Luo Y.B."/>
            <person name="Van de Peer Y."/>
            <person name="Liu Z.J."/>
        </authorList>
    </citation>
    <scope>NUCLEOTIDE SEQUENCE [LARGE SCALE GENOMIC DNA]</scope>
    <source>
        <tissue evidence="3">The whole plant</tissue>
    </source>
</reference>
<reference evidence="3 4" key="2">
    <citation type="journal article" date="2017" name="Nature">
        <title>The Apostasia genome and the evolution of orchids.</title>
        <authorList>
            <person name="Zhang G.Q."/>
            <person name="Liu K.W."/>
            <person name="Li Z."/>
            <person name="Lohaus R."/>
            <person name="Hsiao Y.Y."/>
            <person name="Niu S.C."/>
            <person name="Wang J.Y."/>
            <person name="Lin Y.C."/>
            <person name="Xu Q."/>
            <person name="Chen L.J."/>
            <person name="Yoshida K."/>
            <person name="Fujiwara S."/>
            <person name="Wang Z.W."/>
            <person name="Zhang Y.Q."/>
            <person name="Mitsuda N."/>
            <person name="Wang M."/>
            <person name="Liu G.H."/>
            <person name="Pecoraro L."/>
            <person name="Huang H.X."/>
            <person name="Xiao X.J."/>
            <person name="Lin M."/>
            <person name="Wu X.Y."/>
            <person name="Wu W.L."/>
            <person name="Chen Y.Y."/>
            <person name="Chang S.B."/>
            <person name="Sakamoto S."/>
            <person name="Ohme-Takagi M."/>
            <person name="Yagi M."/>
            <person name="Zeng S.J."/>
            <person name="Shen C.Y."/>
            <person name="Yeh C.M."/>
            <person name="Luo Y.B."/>
            <person name="Tsai W.C."/>
            <person name="Van de Peer Y."/>
            <person name="Liu Z.J."/>
        </authorList>
    </citation>
    <scope>NUCLEOTIDE SEQUENCE [LARGE SCALE GENOMIC DNA]</scope>
    <source>
        <tissue evidence="3">The whole plant</tissue>
    </source>
</reference>
<protein>
    <submittedName>
        <fullName evidence="3">Uncharacterized protein</fullName>
    </submittedName>
</protein>
<organism evidence="3 4">
    <name type="scientific">Dendrobium catenatum</name>
    <dbReference type="NCBI Taxonomy" id="906689"/>
    <lineage>
        <taxon>Eukaryota</taxon>
        <taxon>Viridiplantae</taxon>
        <taxon>Streptophyta</taxon>
        <taxon>Embryophyta</taxon>
        <taxon>Tracheophyta</taxon>
        <taxon>Spermatophyta</taxon>
        <taxon>Magnoliopsida</taxon>
        <taxon>Liliopsida</taxon>
        <taxon>Asparagales</taxon>
        <taxon>Orchidaceae</taxon>
        <taxon>Epidendroideae</taxon>
        <taxon>Malaxideae</taxon>
        <taxon>Dendrobiinae</taxon>
        <taxon>Dendrobium</taxon>
    </lineage>
</organism>
<gene>
    <name evidence="3" type="ORF">MA16_Dca021006</name>
</gene>
<evidence type="ECO:0000313" key="3">
    <source>
        <dbReference type="EMBL" id="PKU68827.1"/>
    </source>
</evidence>
<dbReference type="EMBL" id="KZ503044">
    <property type="protein sequence ID" value="PKU68827.1"/>
    <property type="molecule type" value="Genomic_DNA"/>
</dbReference>
<dbReference type="Proteomes" id="UP000233837">
    <property type="component" value="Unassembled WGS sequence"/>
</dbReference>
<feature type="region of interest" description="Disordered" evidence="2">
    <location>
        <begin position="114"/>
        <end position="152"/>
    </location>
</feature>
<accession>A0A2I0VZJ4</accession>
<name>A0A2I0VZJ4_9ASPA</name>
<evidence type="ECO:0000256" key="2">
    <source>
        <dbReference type="SAM" id="MobiDB-lite"/>
    </source>
</evidence>
<feature type="coiled-coil region" evidence="1">
    <location>
        <begin position="154"/>
        <end position="188"/>
    </location>
</feature>
<evidence type="ECO:0000256" key="1">
    <source>
        <dbReference type="SAM" id="Coils"/>
    </source>
</evidence>
<dbReference type="AlphaFoldDB" id="A0A2I0VZJ4"/>
<feature type="region of interest" description="Disordered" evidence="2">
    <location>
        <begin position="188"/>
        <end position="207"/>
    </location>
</feature>
<keyword evidence="4" id="KW-1185">Reference proteome</keyword>
<keyword evidence="1" id="KW-0175">Coiled coil</keyword>
<feature type="compositionally biased region" description="Basic and acidic residues" evidence="2">
    <location>
        <begin position="127"/>
        <end position="142"/>
    </location>
</feature>
<evidence type="ECO:0000313" key="4">
    <source>
        <dbReference type="Proteomes" id="UP000233837"/>
    </source>
</evidence>